<reference evidence="3 4" key="1">
    <citation type="journal article" date="2019" name="Genome Biol. Evol.">
        <title>Insights into the evolution of the New World diploid cottons (Gossypium, subgenus Houzingenia) based on genome sequencing.</title>
        <authorList>
            <person name="Grover C.E."/>
            <person name="Arick M.A. 2nd"/>
            <person name="Thrash A."/>
            <person name="Conover J.L."/>
            <person name="Sanders W.S."/>
            <person name="Peterson D.G."/>
            <person name="Frelichowski J.E."/>
            <person name="Scheffler J.A."/>
            <person name="Scheffler B.E."/>
            <person name="Wendel J.F."/>
        </authorList>
    </citation>
    <scope>NUCLEOTIDE SEQUENCE [LARGE SCALE GENOMIC DNA]</scope>
    <source>
        <strain evidence="3">27</strain>
        <tissue evidence="3">Leaf</tissue>
    </source>
</reference>
<feature type="compositionally biased region" description="Low complexity" evidence="1">
    <location>
        <begin position="122"/>
        <end position="131"/>
    </location>
</feature>
<dbReference type="AlphaFoldDB" id="A0A7J8RMQ5"/>
<organism evidence="3 4">
    <name type="scientific">Gossypium davidsonii</name>
    <name type="common">Davidson's cotton</name>
    <name type="synonym">Gossypium klotzschianum subsp. davidsonii</name>
    <dbReference type="NCBI Taxonomy" id="34287"/>
    <lineage>
        <taxon>Eukaryota</taxon>
        <taxon>Viridiplantae</taxon>
        <taxon>Streptophyta</taxon>
        <taxon>Embryophyta</taxon>
        <taxon>Tracheophyta</taxon>
        <taxon>Spermatophyta</taxon>
        <taxon>Magnoliopsida</taxon>
        <taxon>eudicotyledons</taxon>
        <taxon>Gunneridae</taxon>
        <taxon>Pentapetalae</taxon>
        <taxon>rosids</taxon>
        <taxon>malvids</taxon>
        <taxon>Malvales</taxon>
        <taxon>Malvaceae</taxon>
        <taxon>Malvoideae</taxon>
        <taxon>Gossypium</taxon>
    </lineage>
</organism>
<gene>
    <name evidence="3" type="ORF">Godav_015311</name>
</gene>
<keyword evidence="4" id="KW-1185">Reference proteome</keyword>
<keyword evidence="2" id="KW-1133">Transmembrane helix</keyword>
<protein>
    <recommendedName>
        <fullName evidence="5">Reverse transcriptase domain-containing protein</fullName>
    </recommendedName>
</protein>
<comment type="caution">
    <text evidence="3">The sequence shown here is derived from an EMBL/GenBank/DDBJ whole genome shotgun (WGS) entry which is preliminary data.</text>
</comment>
<sequence>MSSGRRGHFVRLAVYVDLRKPLVSKIKISGHIQTIEYESLLIVCLIMGYLGTILICVKRPRTTHLRVVWAGRDLMRSSLAKVGKVGQKDSFMGKKWTSKNIGKRIVIGGRPRTSPNVLRPTNSNIGSSANNGGNGSNDGSGRSPTECSNAVVQNYENSNVQRKKPPDCERGVTTSSMVELSMTMEDIVQLIEQESDAELRTEVLLSSVEVMVDDDSGNNEYLDSLAKTIVEPCVLAKDFNLILEHSERAGGATSLGKNNNKVEGLKIDVGEWCFDEQGQFPLISSTDKVNLEVGIGDEEVRKAIFAVTPWKAPGFDGMVRQVLEEHQLNLWINRTLLVLLPKVQSPKKIMQFRLISLCMVLYKFVRKVIINLLRPLMGSLDKHNQASFVLGKCISDNIVVAQEVVHSMWNFKGKKMEWLSIL</sequence>
<feature type="non-terminal residue" evidence="3">
    <location>
        <position position="1"/>
    </location>
</feature>
<keyword evidence="2" id="KW-0472">Membrane</keyword>
<dbReference type="Proteomes" id="UP000593561">
    <property type="component" value="Unassembled WGS sequence"/>
</dbReference>
<evidence type="ECO:0000256" key="1">
    <source>
        <dbReference type="SAM" id="MobiDB-lite"/>
    </source>
</evidence>
<dbReference type="EMBL" id="JABFAC010000006">
    <property type="protein sequence ID" value="MBA0615128.1"/>
    <property type="molecule type" value="Genomic_DNA"/>
</dbReference>
<evidence type="ECO:0008006" key="5">
    <source>
        <dbReference type="Google" id="ProtNLM"/>
    </source>
</evidence>
<dbReference type="InterPro" id="IPR052343">
    <property type="entry name" value="Retrotransposon-Effector_Assoc"/>
</dbReference>
<evidence type="ECO:0000313" key="4">
    <source>
        <dbReference type="Proteomes" id="UP000593561"/>
    </source>
</evidence>
<evidence type="ECO:0000313" key="3">
    <source>
        <dbReference type="EMBL" id="MBA0615128.1"/>
    </source>
</evidence>
<dbReference type="PANTHER" id="PTHR46890">
    <property type="entry name" value="NON-LTR RETROLELEMENT REVERSE TRANSCRIPTASE-LIKE PROTEIN-RELATED"/>
    <property type="match status" value="1"/>
</dbReference>
<accession>A0A7J8RMQ5</accession>
<name>A0A7J8RMQ5_GOSDV</name>
<feature type="region of interest" description="Disordered" evidence="1">
    <location>
        <begin position="110"/>
        <end position="147"/>
    </location>
</feature>
<evidence type="ECO:0000256" key="2">
    <source>
        <dbReference type="SAM" id="Phobius"/>
    </source>
</evidence>
<proteinExistence type="predicted"/>
<dbReference type="PANTHER" id="PTHR46890:SF48">
    <property type="entry name" value="RNA-DIRECTED DNA POLYMERASE"/>
    <property type="match status" value="1"/>
</dbReference>
<keyword evidence="2" id="KW-0812">Transmembrane</keyword>
<feature type="transmembrane region" description="Helical" evidence="2">
    <location>
        <begin position="39"/>
        <end position="57"/>
    </location>
</feature>